<dbReference type="CDD" id="cd09996">
    <property type="entry name" value="HDAC_classII_1"/>
    <property type="match status" value="1"/>
</dbReference>
<evidence type="ECO:0000259" key="2">
    <source>
        <dbReference type="Pfam" id="PF00850"/>
    </source>
</evidence>
<reference evidence="3" key="1">
    <citation type="submission" date="2021-03" db="EMBL/GenBank/DDBJ databases">
        <title>Genomic Encyclopedia of Type Strains, Phase IV (KMG-IV): sequencing the most valuable type-strain genomes for metagenomic binning, comparative biology and taxonomic classification.</title>
        <authorList>
            <person name="Goeker M."/>
        </authorList>
    </citation>
    <scope>NUCLEOTIDE SEQUENCE</scope>
    <source>
        <strain evidence="3">DSM 107338</strain>
    </source>
</reference>
<dbReference type="InterPro" id="IPR023696">
    <property type="entry name" value="Ureohydrolase_dom_sf"/>
</dbReference>
<keyword evidence="4" id="KW-1185">Reference proteome</keyword>
<dbReference type="InterPro" id="IPR037138">
    <property type="entry name" value="His_deacetylse_dom_sf"/>
</dbReference>
<evidence type="ECO:0000313" key="3">
    <source>
        <dbReference type="EMBL" id="MBP2076068.1"/>
    </source>
</evidence>
<dbReference type="InterPro" id="IPR023801">
    <property type="entry name" value="His_deacetylse_dom"/>
</dbReference>
<dbReference type="Pfam" id="PF00850">
    <property type="entry name" value="Hist_deacetyl"/>
    <property type="match status" value="1"/>
</dbReference>
<gene>
    <name evidence="3" type="ORF">J2Z64_000279</name>
</gene>
<evidence type="ECO:0000256" key="1">
    <source>
        <dbReference type="ARBA" id="ARBA00005947"/>
    </source>
</evidence>
<evidence type="ECO:0000313" key="4">
    <source>
        <dbReference type="Proteomes" id="UP001138793"/>
    </source>
</evidence>
<accession>A0A9X0YNZ7</accession>
<dbReference type="EMBL" id="JAGGMB010000001">
    <property type="protein sequence ID" value="MBP2076068.1"/>
    <property type="molecule type" value="Genomic_DNA"/>
</dbReference>
<dbReference type="AlphaFoldDB" id="A0A9X0YNZ7"/>
<name>A0A9X0YNZ7_9BACI</name>
<dbReference type="GO" id="GO:0040029">
    <property type="term" value="P:epigenetic regulation of gene expression"/>
    <property type="evidence" value="ECO:0007669"/>
    <property type="project" value="TreeGrafter"/>
</dbReference>
<comment type="caution">
    <text evidence="3">The sequence shown here is derived from an EMBL/GenBank/DDBJ whole genome shotgun (WGS) entry which is preliminary data.</text>
</comment>
<dbReference type="PRINTS" id="PR01270">
    <property type="entry name" value="HDASUPER"/>
</dbReference>
<organism evidence="3 4">
    <name type="scientific">Oceanobacillus polygoni</name>
    <dbReference type="NCBI Taxonomy" id="1235259"/>
    <lineage>
        <taxon>Bacteria</taxon>
        <taxon>Bacillati</taxon>
        <taxon>Bacillota</taxon>
        <taxon>Bacilli</taxon>
        <taxon>Bacillales</taxon>
        <taxon>Bacillaceae</taxon>
        <taxon>Oceanobacillus</taxon>
    </lineage>
</organism>
<proteinExistence type="inferred from homology"/>
<dbReference type="InterPro" id="IPR000286">
    <property type="entry name" value="HDACs"/>
</dbReference>
<dbReference type="Gene3D" id="3.40.800.20">
    <property type="entry name" value="Histone deacetylase domain"/>
    <property type="match status" value="1"/>
</dbReference>
<dbReference type="OrthoDB" id="9808367at2"/>
<dbReference type="Proteomes" id="UP001138793">
    <property type="component" value="Unassembled WGS sequence"/>
</dbReference>
<sequence>MERKTGFISHESYFWHDTGNGALSLPPGGWIEADEHGESPKSKRRIKNLLERSEFIENLQIIKPKAADREEIEKIHEPSYVEKVKNLSDANGGDAGLAALVGRGSYEIALLSAGGTMAGVDSVMKGEVQNVYALTRPPGHHAEKDQGMGFCLFNNVAIAANYAREKYGLKRIMILDWDVHHGNGTENIFYNDPEVLFISLHQELNFPPNRGFIEHTGTQEGEGYNVNIPLPAGTGNAGYKYALEKVVAPIAEEFKPELIIVSAGQDANVFDPLARMMVTAEGFGEIASLVKGMAETLCEGRLVVSHEGGYSAAYVPFCSLRIIESLTGLKSKVTADPYQEVMEGLPVNILKNDQKVAVDEVIELQSKYWNNLKVNHYG</sequence>
<protein>
    <submittedName>
        <fullName evidence="3">Acetoin utilization deacetylase AcuC-like enzyme</fullName>
    </submittedName>
</protein>
<dbReference type="SUPFAM" id="SSF52768">
    <property type="entry name" value="Arginase/deacetylase"/>
    <property type="match status" value="1"/>
</dbReference>
<comment type="similarity">
    <text evidence="1">Belongs to the histone deacetylase family.</text>
</comment>
<feature type="domain" description="Histone deacetylase" evidence="2">
    <location>
        <begin position="36"/>
        <end position="323"/>
    </location>
</feature>
<dbReference type="GO" id="GO:0004407">
    <property type="term" value="F:histone deacetylase activity"/>
    <property type="evidence" value="ECO:0007669"/>
    <property type="project" value="TreeGrafter"/>
</dbReference>
<dbReference type="RefSeq" id="WP_149475010.1">
    <property type="nucleotide sequence ID" value="NZ_JAGGMB010000001.1"/>
</dbReference>
<dbReference type="GO" id="GO:0005737">
    <property type="term" value="C:cytoplasm"/>
    <property type="evidence" value="ECO:0007669"/>
    <property type="project" value="TreeGrafter"/>
</dbReference>
<dbReference type="PANTHER" id="PTHR10625">
    <property type="entry name" value="HISTONE DEACETYLASE HDAC1-RELATED"/>
    <property type="match status" value="1"/>
</dbReference>
<dbReference type="PANTHER" id="PTHR10625:SF31">
    <property type="entry name" value="HISTONE DEACETYLASE DOMAIN-CONTAINING PROTEIN"/>
    <property type="match status" value="1"/>
</dbReference>